<reference evidence="8" key="2">
    <citation type="submission" date="2004-02" db="EMBL/GenBank/DDBJ databases">
        <authorList>
            <consortium name="Genoscope"/>
            <consortium name="Whitehead Institute Centre for Genome Research"/>
        </authorList>
    </citation>
    <scope>NUCLEOTIDE SEQUENCE</scope>
</reference>
<name>Q4TA18_TETNG</name>
<dbReference type="OrthoDB" id="18853at2759"/>
<protein>
    <submittedName>
        <fullName evidence="8">(spotted green pufferfish) hypothetical protein</fullName>
    </submittedName>
</protein>
<feature type="region of interest" description="Disordered" evidence="5">
    <location>
        <begin position="970"/>
        <end position="991"/>
    </location>
</feature>
<feature type="domain" description="Nesprin-1/2" evidence="7">
    <location>
        <begin position="568"/>
        <end position="599"/>
    </location>
</feature>
<evidence type="ECO:0000259" key="6">
    <source>
        <dbReference type="Pfam" id="PF25034"/>
    </source>
</evidence>
<keyword evidence="3" id="KW-0677">Repeat</keyword>
<dbReference type="SUPFAM" id="SSF46966">
    <property type="entry name" value="Spectrin repeat"/>
    <property type="match status" value="6"/>
</dbReference>
<evidence type="ECO:0000256" key="3">
    <source>
        <dbReference type="ARBA" id="ARBA00022737"/>
    </source>
</evidence>
<dbReference type="PANTHER" id="PTHR14514">
    <property type="entry name" value="PKA ANCHORING PROTEIN"/>
    <property type="match status" value="1"/>
</dbReference>
<feature type="non-terminal residue" evidence="8">
    <location>
        <position position="1"/>
    </location>
</feature>
<gene>
    <name evidence="8" type="ORF">GSTENG00004486001</name>
</gene>
<evidence type="ECO:0000256" key="2">
    <source>
        <dbReference type="ARBA" id="ARBA00022553"/>
    </source>
</evidence>
<dbReference type="Pfam" id="PF25034">
    <property type="entry name" value="Spectrin_SYNE1"/>
    <property type="match status" value="1"/>
</dbReference>
<dbReference type="AlphaFoldDB" id="Q4TA18"/>
<comment type="caution">
    <text evidence="8">The sequence shown here is derived from an EMBL/GenBank/DDBJ whole genome shotgun (WGS) entry which is preliminary data.</text>
</comment>
<evidence type="ECO:0000313" key="8">
    <source>
        <dbReference type="EMBL" id="CAF90264.1"/>
    </source>
</evidence>
<evidence type="ECO:0000259" key="7">
    <source>
        <dbReference type="Pfam" id="PF25035"/>
    </source>
</evidence>
<dbReference type="Pfam" id="PF25035">
    <property type="entry name" value="SYNE1"/>
    <property type="match status" value="1"/>
</dbReference>
<dbReference type="InterPro" id="IPR018159">
    <property type="entry name" value="Spectrin/alpha-actinin"/>
</dbReference>
<evidence type="ECO:0000256" key="1">
    <source>
        <dbReference type="ARBA" id="ARBA00004308"/>
    </source>
</evidence>
<comment type="subcellular location">
    <subcellularLocation>
        <location evidence="1">Endomembrane system</location>
    </subcellularLocation>
</comment>
<dbReference type="EMBL" id="CAAE01007476">
    <property type="protein sequence ID" value="CAF90264.1"/>
    <property type="molecule type" value="Genomic_DNA"/>
</dbReference>
<evidence type="ECO:0000256" key="5">
    <source>
        <dbReference type="SAM" id="MobiDB-lite"/>
    </source>
</evidence>
<sequence length="1055" mass="118635">QEWERALRRWAGRLGELSAMEADLAQYVAAGDSALLEQQLEQLQGQWDELCTKVSSRRQEIADRLSAWTIFKDKNKEFCDWLSQMEDKTSRRGDLSIEEMVEKLKKDCMEEINLFSENKSHLKQLGEQLLLASDGAKQAQVRGSLLEVNQRWHSLFHHIDARVKKLKETLATAQQLDQSMSRLRWWLSGVEAQLSRPVTYSVCHHQEIQKRLAEQQVSGNLRASSFPPLPQLPGSPDRPRVVQELQRDIQQHAEGVESVLGLCDLLLRDEDAAGGGELGGDSVQETSRSLDQRWRTICALALDRRLRIEETWRLWCKFLDDYARFEDWLKMAERTAANPNSADVPYTVAKEELKKFEGLQRQVLERLTQLELVNNQYRRLARENRTDRASQLKAMVHGGNRRWDALHRRVAAIVRRLKFFTSQREEFEGTRDSLLVWLTELDLQLTNVEHFSESDVHHKIQQLNSFQKEIALNTERIDALIVFGEGLIQKSLPQDAALMEDQLEELHTYCQEVFSRLVRFHQRLSQPPLVVEEPELSSTTFDLETSLELVCRPRWGRSFGSLPATPTHLLASPLERSGRETPLSVDSLPLEWDHTGDVGGSSTHEDEEEEERAFFSALSGRVRAANVPGWGLRLCPGPKSICRIQSRTGGGSRRRFSSSSAEDVQRLHDGGVEVEVEVEGPACPTPVGSRQACVSGCRELLQAESDHREPRRLERDLDDIASWLQSTVPALERMQQTERAAGVEDLRAEARDLREVQKMLARHQPLVLRVNRLSGEAPGLRSRLGAVNRAWSRACALLQQWDASLRKTLANCQEFHESLHSLLLWLDHAERRCDAASISQPDTPASALQDHRHTLQVGTLQLSAAVHDPAPVNHGGGVPQALLEELQQRQARHTSLQLLWSQLQPEEAAEDSLETREKIRVTGSKLRLLLKQVDGGLGALRRHLVSGERAGGSDLCARIRLQPAPLCHQDRTPPSDLRSGADAPPEVTETRKVSLTQRSELLRVLSGSLALPVSPEPSCLPVGCTGAATPPLLPRSCAGSRCSCCCCCCSCCSPA</sequence>
<evidence type="ECO:0000256" key="4">
    <source>
        <dbReference type="ARBA" id="ARBA00023136"/>
    </source>
</evidence>
<keyword evidence="2" id="KW-0597">Phosphoprotein</keyword>
<dbReference type="CDD" id="cd00176">
    <property type="entry name" value="SPEC"/>
    <property type="match status" value="2"/>
</dbReference>
<feature type="region of interest" description="Disordered" evidence="5">
    <location>
        <begin position="572"/>
        <end position="608"/>
    </location>
</feature>
<dbReference type="FunFam" id="1.20.58.60:FF:000157">
    <property type="entry name" value="Nesprin-1 isoform 1"/>
    <property type="match status" value="1"/>
</dbReference>
<proteinExistence type="predicted"/>
<dbReference type="InterPro" id="IPR057057">
    <property type="entry name" value="Spectrin_SYNE1"/>
</dbReference>
<dbReference type="SMART" id="SM00150">
    <property type="entry name" value="SPEC"/>
    <property type="match status" value="5"/>
</dbReference>
<reference evidence="8" key="1">
    <citation type="journal article" date="2004" name="Nature">
        <title>Genome duplication in the teleost fish Tetraodon nigroviridis reveals the early vertebrate proto-karyotype.</title>
        <authorList>
            <person name="Jaillon O."/>
            <person name="Aury J.-M."/>
            <person name="Brunet F."/>
            <person name="Petit J.-L."/>
            <person name="Stange-Thomann N."/>
            <person name="Mauceli E."/>
            <person name="Bouneau L."/>
            <person name="Fischer C."/>
            <person name="Ozouf-Costaz C."/>
            <person name="Bernot A."/>
            <person name="Nicaud S."/>
            <person name="Jaffe D."/>
            <person name="Fisher S."/>
            <person name="Lutfalla G."/>
            <person name="Dossat C."/>
            <person name="Segurens B."/>
            <person name="Dasilva C."/>
            <person name="Salanoubat M."/>
            <person name="Levy M."/>
            <person name="Boudet N."/>
            <person name="Castellano S."/>
            <person name="Anthouard V."/>
            <person name="Jubin C."/>
            <person name="Castelli V."/>
            <person name="Katinka M."/>
            <person name="Vacherie B."/>
            <person name="Biemont C."/>
            <person name="Skalli Z."/>
            <person name="Cattolico L."/>
            <person name="Poulain J."/>
            <person name="De Berardinis V."/>
            <person name="Cruaud C."/>
            <person name="Duprat S."/>
            <person name="Brottier P."/>
            <person name="Coutanceau J.-P."/>
            <person name="Gouzy J."/>
            <person name="Parra G."/>
            <person name="Lardier G."/>
            <person name="Chapple C."/>
            <person name="McKernan K.J."/>
            <person name="McEwan P."/>
            <person name="Bosak S."/>
            <person name="Kellis M."/>
            <person name="Volff J.-N."/>
            <person name="Guigo R."/>
            <person name="Zody M.C."/>
            <person name="Mesirov J."/>
            <person name="Lindblad-Toh K."/>
            <person name="Birren B."/>
            <person name="Nusbaum C."/>
            <person name="Kahn D."/>
            <person name="Robinson-Rechavi M."/>
            <person name="Laudet V."/>
            <person name="Schachter V."/>
            <person name="Quetier F."/>
            <person name="Saurin W."/>
            <person name="Scarpelli C."/>
            <person name="Wincker P."/>
            <person name="Lander E.S."/>
            <person name="Weissenbach J."/>
            <person name="Roest Crollius H."/>
        </authorList>
    </citation>
    <scope>NUCLEOTIDE SEQUENCE [LARGE SCALE GENOMIC DNA]</scope>
</reference>
<keyword evidence="4" id="KW-0472">Membrane</keyword>
<feature type="domain" description="Nesprin-1 spectrin repeats region" evidence="6">
    <location>
        <begin position="30"/>
        <end position="159"/>
    </location>
</feature>
<organism evidence="8">
    <name type="scientific">Tetraodon nigroviridis</name>
    <name type="common">Spotted green pufferfish</name>
    <name type="synonym">Chelonodon nigroviridis</name>
    <dbReference type="NCBI Taxonomy" id="99883"/>
    <lineage>
        <taxon>Eukaryota</taxon>
        <taxon>Metazoa</taxon>
        <taxon>Chordata</taxon>
        <taxon>Craniata</taxon>
        <taxon>Vertebrata</taxon>
        <taxon>Euteleostomi</taxon>
        <taxon>Actinopterygii</taxon>
        <taxon>Neopterygii</taxon>
        <taxon>Teleostei</taxon>
        <taxon>Neoteleostei</taxon>
        <taxon>Acanthomorphata</taxon>
        <taxon>Eupercaria</taxon>
        <taxon>Tetraodontiformes</taxon>
        <taxon>Tetradontoidea</taxon>
        <taxon>Tetraodontidae</taxon>
        <taxon>Tetraodon</taxon>
    </lineage>
</organism>
<dbReference type="PANTHER" id="PTHR14514:SF4">
    <property type="entry name" value="NESPRIN-2"/>
    <property type="match status" value="1"/>
</dbReference>
<dbReference type="InterPro" id="IPR056887">
    <property type="entry name" value="SYNE1/2_dom"/>
</dbReference>
<dbReference type="Gene3D" id="1.20.58.60">
    <property type="match status" value="5"/>
</dbReference>
<accession>Q4TA18</accession>
<dbReference type="KEGG" id="tng:GSTEN00004486G001"/>